<dbReference type="PANTHER" id="PTHR47602:SF2">
    <property type="entry name" value="F-BOX PROTEIN SKIP22"/>
    <property type="match status" value="1"/>
</dbReference>
<comment type="caution">
    <text evidence="4">The sequence shown here is derived from an EMBL/GenBank/DDBJ whole genome shotgun (WGS) entry which is preliminary data.</text>
</comment>
<feature type="region of interest" description="Disordered" evidence="1">
    <location>
        <begin position="74"/>
        <end position="120"/>
    </location>
</feature>
<keyword evidence="5" id="KW-1185">Reference proteome</keyword>
<feature type="compositionally biased region" description="Polar residues" evidence="1">
    <location>
        <begin position="84"/>
        <end position="99"/>
    </location>
</feature>
<keyword evidence="2" id="KW-0732">Signal</keyword>
<feature type="region of interest" description="Disordered" evidence="1">
    <location>
        <begin position="181"/>
        <end position="210"/>
    </location>
</feature>
<dbReference type="Gene3D" id="1.20.1280.50">
    <property type="match status" value="1"/>
</dbReference>
<sequence>MRLRQVALSFHVLLSCCRRFTLQQAKEAISKEVPVHPEDVHLSLNKKSLISTDPTATLQGLGVCSGDLLWVLTGPAGPTPPKPQHSSMPAATHPQNTAQPPDPHPDKRARNDAGGAHNMEVDGAMDMDWHGTSCGEAPPVEASHLARLLAAHNPPPQYAAHQPLLLAVQAAMLEVGFHYEPQSPNQHEANAPAAAAGTQQGAQPSSAQGPMFSNGVCRMSFRWGAPGSEAPAAGAAGAAVPKCLLTAATMGRFLVVHAKTLATAGSHPDKPSKHSNGSTLTLHLDSHAAVDVARLQQDGVAGTPGIFKDLRSLWVHLKDDLALWALAGAHQAANIPPPVGLLTLPFEIKDQILSKLEVRDLSILACVCMELRQLADADHHWKPAFLREFPNASIQERSMAERLGYKHGYIFQLRARKQRQQRAMAQSHLRPGYGPPMPGPLFPSRGPTYPPNIIGGDYDRLPGGPSYGSMMPAMPGIWGPPLPGEGSPLQMGPSMGGSGLRGPHGGLLGPGRGFMGGSARGEAGRHFFG</sequence>
<dbReference type="InterPro" id="IPR029071">
    <property type="entry name" value="Ubiquitin-like_domsf"/>
</dbReference>
<organism evidence="4 5">
    <name type="scientific">Dunaliella salina</name>
    <name type="common">Green alga</name>
    <name type="synonym">Protococcus salinus</name>
    <dbReference type="NCBI Taxonomy" id="3046"/>
    <lineage>
        <taxon>Eukaryota</taxon>
        <taxon>Viridiplantae</taxon>
        <taxon>Chlorophyta</taxon>
        <taxon>core chlorophytes</taxon>
        <taxon>Chlorophyceae</taxon>
        <taxon>CS clade</taxon>
        <taxon>Chlamydomonadales</taxon>
        <taxon>Dunaliellaceae</taxon>
        <taxon>Dunaliella</taxon>
    </lineage>
</organism>
<dbReference type="SMART" id="SM00256">
    <property type="entry name" value="FBOX"/>
    <property type="match status" value="1"/>
</dbReference>
<evidence type="ECO:0000313" key="5">
    <source>
        <dbReference type="Proteomes" id="UP000815325"/>
    </source>
</evidence>
<name>A0ABQ7GPC9_DUNSA</name>
<dbReference type="SUPFAM" id="SSF81383">
    <property type="entry name" value="F-box domain"/>
    <property type="match status" value="1"/>
</dbReference>
<evidence type="ECO:0000256" key="2">
    <source>
        <dbReference type="SAM" id="SignalP"/>
    </source>
</evidence>
<dbReference type="PROSITE" id="PS50181">
    <property type="entry name" value="FBOX"/>
    <property type="match status" value="1"/>
</dbReference>
<evidence type="ECO:0000256" key="1">
    <source>
        <dbReference type="SAM" id="MobiDB-lite"/>
    </source>
</evidence>
<dbReference type="Pfam" id="PF12937">
    <property type="entry name" value="F-box-like"/>
    <property type="match status" value="1"/>
</dbReference>
<reference evidence="4" key="1">
    <citation type="submission" date="2017-08" db="EMBL/GenBank/DDBJ databases">
        <authorList>
            <person name="Polle J.E."/>
            <person name="Barry K."/>
            <person name="Cushman J."/>
            <person name="Schmutz J."/>
            <person name="Tran D."/>
            <person name="Hathwaick L.T."/>
            <person name="Yim W.C."/>
            <person name="Jenkins J."/>
            <person name="Mckie-Krisberg Z.M."/>
            <person name="Prochnik S."/>
            <person name="Lindquist E."/>
            <person name="Dockter R.B."/>
            <person name="Adam C."/>
            <person name="Molina H."/>
            <person name="Bunkerborg J."/>
            <person name="Jin E."/>
            <person name="Buchheim M."/>
            <person name="Magnuson J."/>
        </authorList>
    </citation>
    <scope>NUCLEOTIDE SEQUENCE</scope>
    <source>
        <strain evidence="4">CCAP 19/18</strain>
    </source>
</reference>
<gene>
    <name evidence="4" type="ORF">DUNSADRAFT_5903</name>
</gene>
<proteinExistence type="predicted"/>
<dbReference type="InterPro" id="IPR036047">
    <property type="entry name" value="F-box-like_dom_sf"/>
</dbReference>
<feature type="domain" description="F-box" evidence="3">
    <location>
        <begin position="338"/>
        <end position="384"/>
    </location>
</feature>
<dbReference type="SUPFAM" id="SSF54236">
    <property type="entry name" value="Ubiquitin-like"/>
    <property type="match status" value="1"/>
</dbReference>
<dbReference type="Gene3D" id="3.40.1000.30">
    <property type="match status" value="1"/>
</dbReference>
<feature type="region of interest" description="Disordered" evidence="1">
    <location>
        <begin position="501"/>
        <end position="529"/>
    </location>
</feature>
<evidence type="ECO:0000259" key="3">
    <source>
        <dbReference type="PROSITE" id="PS50181"/>
    </source>
</evidence>
<dbReference type="Proteomes" id="UP000815325">
    <property type="component" value="Unassembled WGS sequence"/>
</dbReference>
<evidence type="ECO:0000313" key="4">
    <source>
        <dbReference type="EMBL" id="KAF5836456.1"/>
    </source>
</evidence>
<dbReference type="PROSITE" id="PS51257">
    <property type="entry name" value="PROKAR_LIPOPROTEIN"/>
    <property type="match status" value="1"/>
</dbReference>
<feature type="compositionally biased region" description="Gly residues" evidence="1">
    <location>
        <begin position="501"/>
        <end position="519"/>
    </location>
</feature>
<dbReference type="PANTHER" id="PTHR47602">
    <property type="entry name" value="F-BOX PROTEIN SKIP22"/>
    <property type="match status" value="1"/>
</dbReference>
<protein>
    <recommendedName>
        <fullName evidence="3">F-box domain-containing protein</fullName>
    </recommendedName>
</protein>
<dbReference type="EMBL" id="MU069659">
    <property type="protein sequence ID" value="KAF5836456.1"/>
    <property type="molecule type" value="Genomic_DNA"/>
</dbReference>
<feature type="signal peptide" evidence="2">
    <location>
        <begin position="1"/>
        <end position="19"/>
    </location>
</feature>
<feature type="chain" id="PRO_5045200626" description="F-box domain-containing protein" evidence="2">
    <location>
        <begin position="20"/>
        <end position="529"/>
    </location>
</feature>
<dbReference type="InterPro" id="IPR001810">
    <property type="entry name" value="F-box_dom"/>
</dbReference>
<feature type="compositionally biased region" description="Low complexity" evidence="1">
    <location>
        <begin position="191"/>
        <end position="210"/>
    </location>
</feature>
<accession>A0ABQ7GPC9</accession>